<dbReference type="CDD" id="cd20908">
    <property type="entry name" value="SUF4-like"/>
    <property type="match status" value="1"/>
</dbReference>
<feature type="region of interest" description="Disordered" evidence="2">
    <location>
        <begin position="272"/>
        <end position="380"/>
    </location>
</feature>
<dbReference type="PANTHER" id="PTHR10742:SF313">
    <property type="entry name" value="AMINE OXIDASE"/>
    <property type="match status" value="1"/>
</dbReference>
<keyword evidence="1" id="KW-0479">Metal-binding</keyword>
<dbReference type="Gene3D" id="3.30.160.60">
    <property type="entry name" value="Classic Zinc Finger"/>
    <property type="match status" value="1"/>
</dbReference>
<dbReference type="InterPro" id="IPR013087">
    <property type="entry name" value="Znf_C2H2_type"/>
</dbReference>
<accession>A0A6H0XY19</accession>
<dbReference type="InterPro" id="IPR036236">
    <property type="entry name" value="Znf_C2H2_sf"/>
</dbReference>
<feature type="domain" description="C2H2-type" evidence="3">
    <location>
        <begin position="42"/>
        <end position="65"/>
    </location>
</feature>
<dbReference type="EMBL" id="CP051141">
    <property type="protein sequence ID" value="QIW99487.1"/>
    <property type="molecule type" value="Genomic_DNA"/>
</dbReference>
<dbReference type="GO" id="GO:0006598">
    <property type="term" value="P:polyamine catabolic process"/>
    <property type="evidence" value="ECO:0007669"/>
    <property type="project" value="TreeGrafter"/>
</dbReference>
<keyword evidence="1" id="KW-0863">Zinc-finger</keyword>
<name>A0A6H0XY19_9PEZI</name>
<evidence type="ECO:0000256" key="2">
    <source>
        <dbReference type="SAM" id="MobiDB-lite"/>
    </source>
</evidence>
<dbReference type="SUPFAM" id="SSF54373">
    <property type="entry name" value="FAD-linked reductases, C-terminal domain"/>
    <property type="match status" value="1"/>
</dbReference>
<evidence type="ECO:0000259" key="3">
    <source>
        <dbReference type="PROSITE" id="PS50157"/>
    </source>
</evidence>
<dbReference type="OrthoDB" id="7777654at2759"/>
<feature type="region of interest" description="Disordered" evidence="2">
    <location>
        <begin position="414"/>
        <end position="485"/>
    </location>
</feature>
<dbReference type="Proteomes" id="UP000503462">
    <property type="component" value="Chromosome 3"/>
</dbReference>
<dbReference type="GO" id="GO:0016491">
    <property type="term" value="F:oxidoreductase activity"/>
    <property type="evidence" value="ECO:0007669"/>
    <property type="project" value="InterPro"/>
</dbReference>
<dbReference type="PROSITE" id="PS00028">
    <property type="entry name" value="ZINC_FINGER_C2H2_1"/>
    <property type="match status" value="1"/>
</dbReference>
<dbReference type="AlphaFoldDB" id="A0A6H0XY19"/>
<dbReference type="SUPFAM" id="SSF57667">
    <property type="entry name" value="beta-beta-alpha zinc fingers"/>
    <property type="match status" value="1"/>
</dbReference>
<organism evidence="4 5">
    <name type="scientific">Peltaster fructicola</name>
    <dbReference type="NCBI Taxonomy" id="286661"/>
    <lineage>
        <taxon>Eukaryota</taxon>
        <taxon>Fungi</taxon>
        <taxon>Dikarya</taxon>
        <taxon>Ascomycota</taxon>
        <taxon>Pezizomycotina</taxon>
        <taxon>Dothideomycetes</taxon>
        <taxon>Dothideomycetes incertae sedis</taxon>
        <taxon>Peltaster</taxon>
    </lineage>
</organism>
<feature type="compositionally biased region" description="Low complexity" evidence="2">
    <location>
        <begin position="425"/>
        <end position="473"/>
    </location>
</feature>
<dbReference type="InterPro" id="IPR036188">
    <property type="entry name" value="FAD/NAD-bd_sf"/>
</dbReference>
<dbReference type="InterPro" id="IPR002937">
    <property type="entry name" value="Amino_oxidase"/>
</dbReference>
<dbReference type="Gene3D" id="3.50.50.60">
    <property type="entry name" value="FAD/NAD(P)-binding domain"/>
    <property type="match status" value="1"/>
</dbReference>
<dbReference type="FunFam" id="3.30.160.60:FF:000354">
    <property type="entry name" value="C2H2 finger domain-containing protein"/>
    <property type="match status" value="1"/>
</dbReference>
<dbReference type="InterPro" id="IPR050281">
    <property type="entry name" value="Flavin_monoamine_oxidase"/>
</dbReference>
<dbReference type="PANTHER" id="PTHR10742">
    <property type="entry name" value="FLAVIN MONOAMINE OXIDASE"/>
    <property type="match status" value="1"/>
</dbReference>
<evidence type="ECO:0000256" key="1">
    <source>
        <dbReference type="PROSITE-ProRule" id="PRU00042"/>
    </source>
</evidence>
<sequence>MTKRKRNQPTVEDILERPWCFYCERDFDDLKILISHQKAKHYKCTMCTRRLNTAGGLSVHMSQVHKETLTAIENALPVRKDVNIEIFGMEGIPEDVLHQHRQRITAEYFKKVAERRAETGNPPAGSGQNSTNKRPKIETAEEIKQRLAEHKAKKEAERLARADGERGSTTPVSSTGAFATPGAADGATQGSPVFMDAHQSQGSPFAAPPPAFGGHPMPPGPQPIMSPSNQYYGPPIPSPLGPAPPFGLPPHMPPHMPPHGMPMYPGGPPPFPLPHNGFGPSPGAMPFPPMHQHNMPRPTGPPFANGHQPPTAHQTRPKPAAEPVKQQSTLDLDVPGLPARPSTNAPNLSREDMTRLHAGAPARQANPSHATLPSPGGATEQSGVVAAALADGGSKGSEEHALPVREFQLETSNTASTHVTHNDPATSSSSAAAHAADNAEGAAPVLDSSSAVVTSDTTAVAASEKTPKTASTKKAGKKGSKSADKQIRMVYTDETMSPEEKRAAHPRYAFKRDDSTTYVQGEAGPAVTGPVRGIAGITAGKALSNASVNDFMIVEYNEQIGGRARHASFGKKSDGSPYTIELGANWVQGLGTPPGPENPIWTLAKKYHLNNTYSNYSDILTYDSTGYKDYSAQLDDFENRIFDTLSADAGNILTNGLLDHSVRAGLYSAGWFPDTDPIKQAIEWWEWDWEVAYPPSESSELFGIAGYNLTFNQFSEANNFATDQRGFNIFIKGFASEYLKNNDPRLLLNTTVTSIDYSSGSGVTVYLRPTVNSTSSAPTCITAKYAINTFSLGVLQQSIAGNAPVSFKLALPAWKQSAILNFNMGIYTKIFLQFPADQQFWDTNVQFMLYADPATRGYYPLWQSLSTTGFFPASGILFVTVVHSQSRRVEAQSDEQTLKEVLAVLQTMFPQKKIPKPTAFYYPRWGRTEWAHGSYSNWPTGVTLDEHQNLRANVGRLWFAGEHTSAEYFGFLHGGYYEGMIAGQSVAACIKGKCNNEPSYSVLRANAGQGTFDASNGWVGGEQASFATYGLAD</sequence>
<dbReference type="SMART" id="SM00355">
    <property type="entry name" value="ZnF_C2H2"/>
    <property type="match status" value="2"/>
</dbReference>
<feature type="compositionally biased region" description="Polar residues" evidence="2">
    <location>
        <begin position="167"/>
        <end position="177"/>
    </location>
</feature>
<dbReference type="Pfam" id="PF01593">
    <property type="entry name" value="Amino_oxidase"/>
    <property type="match status" value="1"/>
</dbReference>
<keyword evidence="1" id="KW-0862">Zinc</keyword>
<evidence type="ECO:0000313" key="5">
    <source>
        <dbReference type="Proteomes" id="UP000503462"/>
    </source>
</evidence>
<proteinExistence type="predicted"/>
<reference evidence="4 5" key="1">
    <citation type="journal article" date="2016" name="Sci. Rep.">
        <title>Peltaster fructicola genome reveals evolution from an invasive phytopathogen to an ectophytic parasite.</title>
        <authorList>
            <person name="Xu C."/>
            <person name="Chen H."/>
            <person name="Gleason M.L."/>
            <person name="Xu J.R."/>
            <person name="Liu H."/>
            <person name="Zhang R."/>
            <person name="Sun G."/>
        </authorList>
    </citation>
    <scope>NUCLEOTIDE SEQUENCE [LARGE SCALE GENOMIC DNA]</scope>
    <source>
        <strain evidence="4 5">LNHT1506</strain>
    </source>
</reference>
<keyword evidence="5" id="KW-1185">Reference proteome</keyword>
<dbReference type="Gene3D" id="3.90.660.10">
    <property type="match status" value="1"/>
</dbReference>
<dbReference type="SUPFAM" id="SSF51905">
    <property type="entry name" value="FAD/NAD(P)-binding domain"/>
    <property type="match status" value="1"/>
</dbReference>
<dbReference type="GO" id="GO:0008270">
    <property type="term" value="F:zinc ion binding"/>
    <property type="evidence" value="ECO:0007669"/>
    <property type="project" value="UniProtKB-KW"/>
</dbReference>
<evidence type="ECO:0000313" key="4">
    <source>
        <dbReference type="EMBL" id="QIW99487.1"/>
    </source>
</evidence>
<feature type="compositionally biased region" description="Basic and acidic residues" evidence="2">
    <location>
        <begin position="135"/>
        <end position="166"/>
    </location>
</feature>
<feature type="region of interest" description="Disordered" evidence="2">
    <location>
        <begin position="117"/>
        <end position="180"/>
    </location>
</feature>
<protein>
    <recommendedName>
        <fullName evidence="3">C2H2-type domain-containing protein</fullName>
    </recommendedName>
</protein>
<dbReference type="PROSITE" id="PS50157">
    <property type="entry name" value="ZINC_FINGER_C2H2_2"/>
    <property type="match status" value="1"/>
</dbReference>
<gene>
    <name evidence="4" type="ORF">AMS68_005005</name>
</gene>